<sequence>MPSLRFLTVFFVLLVLSGCGGRAVLGLNDGKQGESASVVQIYVSTMRARSNDLSLPYSAERAKHLNFAKFEIGIPRTHIAGEVESTSRTPSPERNFIARTFQPYDDKAQFVAALDVDLMRRPEAEREIFIFVHGYNNNFADSIFRNAQIVHDYKVKAVALHYAWPSAGSLPLYVYDRDSAAYSRDGLADTIEIAARTKAKRIVLVGHSMGSYVVMEALRSLSLSGRDRYISRISGLVLAAPDIDIDVFQSQLRDIDKLPNPFMILVSTRDKALNLSGGLTGGHPRVGSGADVAALQAENITVLDTSNLDGGSHGVFASSPTLMALTTQGGLMNDVTERGEGAPAETILADGGQVIKGAASLVIYLPAKLLGVPNGGLLTQ</sequence>
<dbReference type="PANTHER" id="PTHR36513:SF1">
    <property type="entry name" value="TRANSMEMBRANE PROTEIN"/>
    <property type="match status" value="1"/>
</dbReference>
<dbReference type="InterPro" id="IPR029058">
    <property type="entry name" value="AB_hydrolase_fold"/>
</dbReference>
<dbReference type="GO" id="GO:0016787">
    <property type="term" value="F:hydrolase activity"/>
    <property type="evidence" value="ECO:0007669"/>
    <property type="project" value="UniProtKB-KW"/>
</dbReference>
<evidence type="ECO:0000313" key="2">
    <source>
        <dbReference type="Proteomes" id="UP000254701"/>
    </source>
</evidence>
<evidence type="ECO:0000313" key="1">
    <source>
        <dbReference type="EMBL" id="SUU87417.1"/>
    </source>
</evidence>
<dbReference type="OrthoDB" id="9797755at2"/>
<dbReference type="PIRSF" id="PIRSF033909">
    <property type="entry name" value="UCP033909"/>
    <property type="match status" value="1"/>
</dbReference>
<dbReference type="SUPFAM" id="SSF53474">
    <property type="entry name" value="alpha/beta-Hydrolases"/>
    <property type="match status" value="1"/>
</dbReference>
<dbReference type="InterPro" id="IPR010297">
    <property type="entry name" value="DUF900_hydrolase"/>
</dbReference>
<dbReference type="PANTHER" id="PTHR36513">
    <property type="entry name" value="ABC TRANSMEMBRANE TYPE-1 DOMAIN-CONTAINING PROTEIN"/>
    <property type="match status" value="1"/>
</dbReference>
<dbReference type="RefSeq" id="WP_115729926.1">
    <property type="nucleotide sequence ID" value="NZ_BAAAVY010000015.1"/>
</dbReference>
<accession>A0A380WEJ3</accession>
<dbReference type="InterPro" id="IPR014586">
    <property type="entry name" value="UCP033909"/>
</dbReference>
<dbReference type="PROSITE" id="PS51257">
    <property type="entry name" value="PROKAR_LIPOPROTEIN"/>
    <property type="match status" value="1"/>
</dbReference>
<dbReference type="EMBL" id="UFSM01000001">
    <property type="protein sequence ID" value="SUU87417.1"/>
    <property type="molecule type" value="Genomic_DNA"/>
</dbReference>
<dbReference type="Proteomes" id="UP000254701">
    <property type="component" value="Unassembled WGS sequence"/>
</dbReference>
<proteinExistence type="predicted"/>
<dbReference type="AlphaFoldDB" id="A0A380WEJ3"/>
<name>A0A380WEJ3_AMIAI</name>
<gene>
    <name evidence="1" type="ORF">NCTC10684_00616</name>
</gene>
<protein>
    <submittedName>
        <fullName evidence="1">Alpha/beta hydrolase of uncharacterized function (DUF900)</fullName>
    </submittedName>
</protein>
<reference evidence="1 2" key="1">
    <citation type="submission" date="2018-06" db="EMBL/GenBank/DDBJ databases">
        <authorList>
            <consortium name="Pathogen Informatics"/>
            <person name="Doyle S."/>
        </authorList>
    </citation>
    <scope>NUCLEOTIDE SEQUENCE [LARGE SCALE GENOMIC DNA]</scope>
    <source>
        <strain evidence="1 2">NCTC10684</strain>
    </source>
</reference>
<dbReference type="Pfam" id="PF05990">
    <property type="entry name" value="DUF900"/>
    <property type="match status" value="1"/>
</dbReference>
<keyword evidence="1" id="KW-0378">Hydrolase</keyword>
<organism evidence="1 2">
    <name type="scientific">Aminobacter aminovorans</name>
    <name type="common">Chelatobacter heintzii</name>
    <dbReference type="NCBI Taxonomy" id="83263"/>
    <lineage>
        <taxon>Bacteria</taxon>
        <taxon>Pseudomonadati</taxon>
        <taxon>Pseudomonadota</taxon>
        <taxon>Alphaproteobacteria</taxon>
        <taxon>Hyphomicrobiales</taxon>
        <taxon>Phyllobacteriaceae</taxon>
        <taxon>Aminobacter</taxon>
    </lineage>
</organism>
<dbReference type="Gene3D" id="3.40.50.1820">
    <property type="entry name" value="alpha/beta hydrolase"/>
    <property type="match status" value="1"/>
</dbReference>